<dbReference type="FunFam" id="3.40.50.300:FF:000025">
    <property type="entry name" value="ATP-dependent Clp protease subunit"/>
    <property type="match status" value="1"/>
</dbReference>
<protein>
    <recommendedName>
        <fullName evidence="9">Clp R domain-containing protein</fullName>
    </recommendedName>
</protein>
<dbReference type="InterPro" id="IPR041546">
    <property type="entry name" value="ClpA/ClpB_AAA_lid"/>
</dbReference>
<dbReference type="GO" id="GO:0005737">
    <property type="term" value="C:cytoplasm"/>
    <property type="evidence" value="ECO:0007669"/>
    <property type="project" value="TreeGrafter"/>
</dbReference>
<feature type="domain" description="AAA+ ATPase" evidence="5">
    <location>
        <begin position="160"/>
        <end position="296"/>
    </location>
</feature>
<evidence type="ECO:0000259" key="6">
    <source>
        <dbReference type="SMART" id="SM01086"/>
    </source>
</evidence>
<dbReference type="AlphaFoldDB" id="A0A1F4UR23"/>
<dbReference type="Pfam" id="PF17871">
    <property type="entry name" value="AAA_lid_9"/>
    <property type="match status" value="1"/>
</dbReference>
<keyword evidence="2" id="KW-0547">Nucleotide-binding</keyword>
<evidence type="ECO:0000256" key="1">
    <source>
        <dbReference type="ARBA" id="ARBA00022737"/>
    </source>
</evidence>
<dbReference type="InterPro" id="IPR058680">
    <property type="entry name" value="NBD_SMAX1-like"/>
</dbReference>
<dbReference type="InterPro" id="IPR003593">
    <property type="entry name" value="AAA+_ATPase"/>
</dbReference>
<dbReference type="PANTHER" id="PTHR11638:SF18">
    <property type="entry name" value="HEAT SHOCK PROTEIN 104"/>
    <property type="match status" value="1"/>
</dbReference>
<gene>
    <name evidence="7" type="ORF">A2886_03160</name>
</gene>
<dbReference type="InterPro" id="IPR001270">
    <property type="entry name" value="ClpA/B"/>
</dbReference>
<dbReference type="GO" id="GO:0034605">
    <property type="term" value="P:cellular response to heat"/>
    <property type="evidence" value="ECO:0007669"/>
    <property type="project" value="TreeGrafter"/>
</dbReference>
<dbReference type="InterPro" id="IPR027417">
    <property type="entry name" value="P-loop_NTPase"/>
</dbReference>
<evidence type="ECO:0000259" key="5">
    <source>
        <dbReference type="SMART" id="SM00382"/>
    </source>
</evidence>
<feature type="domain" description="AAA+ ATPase" evidence="5">
    <location>
        <begin position="494"/>
        <end position="668"/>
    </location>
</feature>
<keyword evidence="1" id="KW-0677">Repeat</keyword>
<dbReference type="SUPFAM" id="SSF52540">
    <property type="entry name" value="P-loop containing nucleoside triphosphate hydrolases"/>
    <property type="match status" value="2"/>
</dbReference>
<keyword evidence="3" id="KW-0067">ATP-binding</keyword>
<evidence type="ECO:0000256" key="3">
    <source>
        <dbReference type="ARBA" id="ARBA00022840"/>
    </source>
</evidence>
<dbReference type="GO" id="GO:0005524">
    <property type="term" value="F:ATP binding"/>
    <property type="evidence" value="ECO:0007669"/>
    <property type="project" value="UniProtKB-KW"/>
</dbReference>
<dbReference type="SMART" id="SM01086">
    <property type="entry name" value="ClpB_D2-small"/>
    <property type="match status" value="1"/>
</dbReference>
<dbReference type="STRING" id="1802617.A2886_03160"/>
<dbReference type="InterPro" id="IPR050130">
    <property type="entry name" value="ClpA_ClpB"/>
</dbReference>
<dbReference type="InterPro" id="IPR003959">
    <property type="entry name" value="ATPase_AAA_core"/>
</dbReference>
<feature type="domain" description="Clp ATPase C-terminal" evidence="6">
    <location>
        <begin position="667"/>
        <end position="754"/>
    </location>
</feature>
<sequence>MLNRLTERAKTAILGVSQPKNKSNSSASDVIGSIKASGGVGTYILENNPGLKLKTSKHINLNDLVEKAYYHSASLQHLYVGTEHLLLALLEITGSPDVENVKKQITSLSSFPNFSQVSEFTTKTPLLDAFGTNLNKDLSSAMPVYREEVELLISVLLQKENANPLVIGDFGVGKKSLVELLVHKLNAMEVPVALAGYQIIEFDVISFIANLSNREGIEAGITTLLEELDTAGDVILYIKDFQSLFIGTNVGFAVPLAFSMLKSYLSTAGVSILGIVNSTFYERLAGEATQILDNFEEIHLEEPEEPKIKAVLKAKAQELSRYHNIRISPEILNYAFRTAKSNIKDTKFPQRGISLLDQACTKLLLKKDLVPVKYKRLIKKKNDLNKQITQHLELGAIDDAMKARGKLAVIETGLDSTRHTLLMTKPLELTTVEIDEVLADMGVSRIDSGFVDLESLSNLSKRIKEKIVGQDAAVETVSRALIRSRLGLRAKKRPLGNFLFLGPTGVGKTELAKVLAEAAFGDENLIRLDMSDFGEKHTVARLVGAPPGYVGYGEGGELTSKIDNMPDSVVLFDEIEKAHPDVLNILLQITEEGELVDAKGQSHDFSQAVVVLTSNLGTDIVLSKDIGFSGGRKSDDEVEGRLRENLKKIMKPELLNRFDEIVVFKRLSKKEQITILELLLAEIYKTLKAQQISLTVAASVKRHLLEKGYNDEYGARALRRTVETELLDKVAEFLLKNPQRPLRLKASFSRQISITL</sequence>
<dbReference type="Proteomes" id="UP000176608">
    <property type="component" value="Unassembled WGS sequence"/>
</dbReference>
<evidence type="ECO:0000313" key="7">
    <source>
        <dbReference type="EMBL" id="OGC47404.1"/>
    </source>
</evidence>
<dbReference type="Pfam" id="PF10431">
    <property type="entry name" value="ClpB_D2-small"/>
    <property type="match status" value="1"/>
</dbReference>
<organism evidence="7 8">
    <name type="scientific">candidate division WWE3 bacterium RIFCSPHIGHO2_01_FULL_42_13</name>
    <dbReference type="NCBI Taxonomy" id="1802617"/>
    <lineage>
        <taxon>Bacteria</taxon>
        <taxon>Katanobacteria</taxon>
    </lineage>
</organism>
<dbReference type="Gene3D" id="1.10.8.60">
    <property type="match status" value="2"/>
</dbReference>
<dbReference type="Gene3D" id="4.10.860.10">
    <property type="entry name" value="UVR domain"/>
    <property type="match status" value="1"/>
</dbReference>
<evidence type="ECO:0000313" key="8">
    <source>
        <dbReference type="Proteomes" id="UP000176608"/>
    </source>
</evidence>
<dbReference type="EMBL" id="MEVA01000010">
    <property type="protein sequence ID" value="OGC47404.1"/>
    <property type="molecule type" value="Genomic_DNA"/>
</dbReference>
<dbReference type="SMART" id="SM00382">
    <property type="entry name" value="AAA"/>
    <property type="match status" value="2"/>
</dbReference>
<evidence type="ECO:0000256" key="2">
    <source>
        <dbReference type="ARBA" id="ARBA00022741"/>
    </source>
</evidence>
<proteinExistence type="predicted"/>
<comment type="caution">
    <text evidence="7">The sequence shown here is derived from an EMBL/GenBank/DDBJ whole genome shotgun (WGS) entry which is preliminary data.</text>
</comment>
<dbReference type="CDD" id="cd19499">
    <property type="entry name" value="RecA-like_ClpB_Hsp104-like"/>
    <property type="match status" value="1"/>
</dbReference>
<dbReference type="InterPro" id="IPR019489">
    <property type="entry name" value="Clp_ATPase_C"/>
</dbReference>
<dbReference type="Pfam" id="PF07724">
    <property type="entry name" value="AAA_2"/>
    <property type="match status" value="1"/>
</dbReference>
<evidence type="ECO:0000256" key="4">
    <source>
        <dbReference type="ARBA" id="ARBA00023186"/>
    </source>
</evidence>
<dbReference type="Gene3D" id="3.40.50.300">
    <property type="entry name" value="P-loop containing nucleotide triphosphate hydrolases"/>
    <property type="match status" value="2"/>
</dbReference>
<evidence type="ECO:0008006" key="9">
    <source>
        <dbReference type="Google" id="ProtNLM"/>
    </source>
</evidence>
<accession>A0A1F4UR23</accession>
<dbReference type="PRINTS" id="PR00300">
    <property type="entry name" value="CLPPROTEASEA"/>
</dbReference>
<keyword evidence="4" id="KW-0143">Chaperone</keyword>
<reference evidence="7 8" key="1">
    <citation type="journal article" date="2016" name="Nat. Commun.">
        <title>Thousands of microbial genomes shed light on interconnected biogeochemical processes in an aquifer system.</title>
        <authorList>
            <person name="Anantharaman K."/>
            <person name="Brown C.T."/>
            <person name="Hug L.A."/>
            <person name="Sharon I."/>
            <person name="Castelle C.J."/>
            <person name="Probst A.J."/>
            <person name="Thomas B.C."/>
            <person name="Singh A."/>
            <person name="Wilkins M.J."/>
            <person name="Karaoz U."/>
            <person name="Brodie E.L."/>
            <person name="Williams K.H."/>
            <person name="Hubbard S.S."/>
            <person name="Banfield J.F."/>
        </authorList>
    </citation>
    <scope>NUCLEOTIDE SEQUENCE [LARGE SCALE GENOMIC DNA]</scope>
</reference>
<dbReference type="GO" id="GO:0016887">
    <property type="term" value="F:ATP hydrolysis activity"/>
    <property type="evidence" value="ECO:0007669"/>
    <property type="project" value="InterPro"/>
</dbReference>
<dbReference type="Pfam" id="PF23569">
    <property type="entry name" value="NBD_SMAX1"/>
    <property type="match status" value="1"/>
</dbReference>
<name>A0A1F4UR23_UNCKA</name>
<dbReference type="PANTHER" id="PTHR11638">
    <property type="entry name" value="ATP-DEPENDENT CLP PROTEASE"/>
    <property type="match status" value="1"/>
</dbReference>